<organism evidence="1 2">
    <name type="scientific">Massilia eburnea</name>
    <dbReference type="NCBI Taxonomy" id="1776165"/>
    <lineage>
        <taxon>Bacteria</taxon>
        <taxon>Pseudomonadati</taxon>
        <taxon>Pseudomonadota</taxon>
        <taxon>Betaproteobacteria</taxon>
        <taxon>Burkholderiales</taxon>
        <taxon>Oxalobacteraceae</taxon>
        <taxon>Telluria group</taxon>
        <taxon>Massilia</taxon>
    </lineage>
</organism>
<gene>
    <name evidence="1" type="ORF">GM658_21010</name>
</gene>
<reference evidence="1 2" key="1">
    <citation type="submission" date="2019-11" db="EMBL/GenBank/DDBJ databases">
        <title>Type strains purchased from KCTC, JCM and DSMZ.</title>
        <authorList>
            <person name="Lu H."/>
        </authorList>
    </citation>
    <scope>NUCLEOTIDE SEQUENCE [LARGE SCALE GENOMIC DNA]</scope>
    <source>
        <strain evidence="1 2">JCM 31587</strain>
    </source>
</reference>
<keyword evidence="2" id="KW-1185">Reference proteome</keyword>
<name>A0A6L6QLP5_9BURK</name>
<dbReference type="Proteomes" id="UP000472320">
    <property type="component" value="Unassembled WGS sequence"/>
</dbReference>
<dbReference type="EMBL" id="WNKX01000018">
    <property type="protein sequence ID" value="MTW13091.1"/>
    <property type="molecule type" value="Genomic_DNA"/>
</dbReference>
<dbReference type="OrthoDB" id="4048724at2"/>
<dbReference type="AlphaFoldDB" id="A0A6L6QLP5"/>
<dbReference type="Pfam" id="PF20043">
    <property type="entry name" value="DUF6445"/>
    <property type="match status" value="1"/>
</dbReference>
<proteinExistence type="predicted"/>
<sequence length="217" mass="24910">MLPILPYRKPQLGRDYWVQDDFLPNANEIAQRCFDQDYWELGAPYANEPWPGKRTPNALTPAELEYVETWVKKMTGAKRLWQEATPEGSSLNHNYFQLVGMPDSGARPHTDSTKLCRYASVIYLTPDPDPECGTSFYRQRQPNGSLGGNLCMPPHANLREALKVKGLPPEAWQEDVRVDNKFNRILLYKANLVHSATGYFGFDHQDKRLTAVFFWMA</sequence>
<dbReference type="RefSeq" id="WP_155456011.1">
    <property type="nucleotide sequence ID" value="NZ_WNKX01000018.1"/>
</dbReference>
<protein>
    <submittedName>
        <fullName evidence="1">Uncharacterized protein</fullName>
    </submittedName>
</protein>
<dbReference type="InterPro" id="IPR045617">
    <property type="entry name" value="DUF6445"/>
</dbReference>
<comment type="caution">
    <text evidence="1">The sequence shown here is derived from an EMBL/GenBank/DDBJ whole genome shotgun (WGS) entry which is preliminary data.</text>
</comment>
<evidence type="ECO:0000313" key="1">
    <source>
        <dbReference type="EMBL" id="MTW13091.1"/>
    </source>
</evidence>
<evidence type="ECO:0000313" key="2">
    <source>
        <dbReference type="Proteomes" id="UP000472320"/>
    </source>
</evidence>
<accession>A0A6L6QLP5</accession>